<dbReference type="RefSeq" id="WP_085911628.1">
    <property type="nucleotide sequence ID" value="NZ_AP018920.1"/>
</dbReference>
<accession>A0A1Y2N4L0</accession>
<evidence type="ECO:0000313" key="2">
    <source>
        <dbReference type="EMBL" id="OSY42405.1"/>
    </source>
</evidence>
<dbReference type="AlphaFoldDB" id="A0A1Y2N4L0"/>
<organism evidence="2 3">
    <name type="scientific">Pseudonocardia autotrophica</name>
    <name type="common">Amycolata autotrophica</name>
    <name type="synonym">Nocardia autotrophica</name>
    <dbReference type="NCBI Taxonomy" id="2074"/>
    <lineage>
        <taxon>Bacteria</taxon>
        <taxon>Bacillati</taxon>
        <taxon>Actinomycetota</taxon>
        <taxon>Actinomycetes</taxon>
        <taxon>Pseudonocardiales</taxon>
        <taxon>Pseudonocardiaceae</taxon>
        <taxon>Pseudonocardia</taxon>
    </lineage>
</organism>
<feature type="region of interest" description="Disordered" evidence="1">
    <location>
        <begin position="1"/>
        <end position="34"/>
    </location>
</feature>
<dbReference type="EMBL" id="MIGB01000005">
    <property type="protein sequence ID" value="OSY42405.1"/>
    <property type="molecule type" value="Genomic_DNA"/>
</dbReference>
<feature type="compositionally biased region" description="Low complexity" evidence="1">
    <location>
        <begin position="8"/>
        <end position="19"/>
    </location>
</feature>
<dbReference type="Proteomes" id="UP000194360">
    <property type="component" value="Unassembled WGS sequence"/>
</dbReference>
<dbReference type="STRING" id="2074.BG845_01325"/>
<gene>
    <name evidence="2" type="ORF">BG845_01325</name>
</gene>
<reference evidence="2 3" key="1">
    <citation type="submission" date="2016-09" db="EMBL/GenBank/DDBJ databases">
        <title>Pseudonocardia autotrophica DSM535, a candidate organism with high potential of specific P450 cytochromes.</title>
        <authorList>
            <person name="Grumaz C."/>
            <person name="Vainshtein Y."/>
            <person name="Kirstahler P."/>
            <person name="Sohn K."/>
        </authorList>
    </citation>
    <scope>NUCLEOTIDE SEQUENCE [LARGE SCALE GENOMIC DNA]</scope>
    <source>
        <strain evidence="2 3">DSM 535</strain>
    </source>
</reference>
<evidence type="ECO:0008006" key="4">
    <source>
        <dbReference type="Google" id="ProtNLM"/>
    </source>
</evidence>
<name>A0A1Y2N4L0_PSEAH</name>
<dbReference type="OrthoDB" id="3579769at2"/>
<evidence type="ECO:0000256" key="1">
    <source>
        <dbReference type="SAM" id="MobiDB-lite"/>
    </source>
</evidence>
<evidence type="ECO:0000313" key="3">
    <source>
        <dbReference type="Proteomes" id="UP000194360"/>
    </source>
</evidence>
<comment type="caution">
    <text evidence="2">The sequence shown here is derived from an EMBL/GenBank/DDBJ whole genome shotgun (WGS) entry which is preliminary data.</text>
</comment>
<proteinExistence type="predicted"/>
<sequence length="329" mass="34396">MNRNPVITAPAGPTAAAPGDRPPTPAATPAGRRTPAPLDRLIAAQDGLVTRAQALAHGLSRDAVDRRLATRCWEPVHPRVYRDPARPGSERARIRAAVLWAGEGAVLTGAAAAWCWGLLATAPGHITVTVPRSRAPRPRDGIRVRRRDLAPADVSTHAGMAVAAPALAVLEAVLDPGIPGAALLERTLSGPGPDLAALTAAHARNLGAHGSAEIGRLLTVTSRQAAERALHRLRVLLVHDRIRGWRCGHETAGLVLALAFPGAGLAVEIDGEAGRGWRKAVLRRHGWRVLDLDPAEPWLRPAATLAALRLALSDRPGGPGGAAARRLAG</sequence>
<keyword evidence="3" id="KW-1185">Reference proteome</keyword>
<protein>
    <recommendedName>
        <fullName evidence="4">DUF559 domain-containing protein</fullName>
    </recommendedName>
</protein>